<evidence type="ECO:0000313" key="2">
    <source>
        <dbReference type="EMBL" id="CDS36399.1"/>
    </source>
</evidence>
<evidence type="ECO:0000256" key="1">
    <source>
        <dbReference type="SAM" id="MobiDB-lite"/>
    </source>
</evidence>
<reference evidence="2" key="2">
    <citation type="submission" date="2015-11" db="EMBL/GenBank/DDBJ databases">
        <authorList>
            <person name="Zhang Y."/>
            <person name="Guo Z."/>
        </authorList>
    </citation>
    <scope>NUCLEOTIDE SEQUENCE</scope>
</reference>
<name>A0A068XW23_ECHMU</name>
<accession>A0A068XW23</accession>
<feature type="compositionally biased region" description="Polar residues" evidence="1">
    <location>
        <begin position="18"/>
        <end position="27"/>
    </location>
</feature>
<reference evidence="2" key="1">
    <citation type="journal article" date="2013" name="Nature">
        <title>The genomes of four tapeworm species reveal adaptations to parasitism.</title>
        <authorList>
            <person name="Tsai I.J."/>
            <person name="Zarowiecki M."/>
            <person name="Holroyd N."/>
            <person name="Garciarrubio A."/>
            <person name="Sanchez-Flores A."/>
            <person name="Brooks K.L."/>
            <person name="Tracey A."/>
            <person name="Bobes R.J."/>
            <person name="Fragoso G."/>
            <person name="Sciutto E."/>
            <person name="Aslett M."/>
            <person name="Beasley H."/>
            <person name="Bennett H.M."/>
            <person name="Cai J."/>
            <person name="Camicia F."/>
            <person name="Clark R."/>
            <person name="Cucher M."/>
            <person name="De Silva N."/>
            <person name="Day T.A."/>
            <person name="Deplazes P."/>
            <person name="Estrada K."/>
            <person name="Fernandez C."/>
            <person name="Holland P.W."/>
            <person name="Hou J."/>
            <person name="Hu S."/>
            <person name="Huckvale T."/>
            <person name="Hung S.S."/>
            <person name="Kamenetzky L."/>
            <person name="Keane J.A."/>
            <person name="Kiss F."/>
            <person name="Koziol U."/>
            <person name="Lambert O."/>
            <person name="Liu K."/>
            <person name="Luo X."/>
            <person name="Luo Y."/>
            <person name="Macchiaroli N."/>
            <person name="Nichol S."/>
            <person name="Paps J."/>
            <person name="Parkinson J."/>
            <person name="Pouchkina-Stantcheva N."/>
            <person name="Riddiford N."/>
            <person name="Rosenzvit M."/>
            <person name="Salinas G."/>
            <person name="Wasmuth J.D."/>
            <person name="Zamanian M."/>
            <person name="Zheng Y."/>
            <person name="Cai X."/>
            <person name="Soberon X."/>
            <person name="Olson P.D."/>
            <person name="Laclette J.P."/>
            <person name="Brehm K."/>
            <person name="Berriman M."/>
            <person name="Garciarrubio A."/>
            <person name="Bobes R.J."/>
            <person name="Fragoso G."/>
            <person name="Sanchez-Flores A."/>
            <person name="Estrada K."/>
            <person name="Cevallos M.A."/>
            <person name="Morett E."/>
            <person name="Gonzalez V."/>
            <person name="Portillo T."/>
            <person name="Ochoa-Leyva A."/>
            <person name="Jose M.V."/>
            <person name="Sciutto E."/>
            <person name="Landa A."/>
            <person name="Jimenez L."/>
            <person name="Valdes V."/>
            <person name="Carrero J.C."/>
            <person name="Larralde C."/>
            <person name="Morales-Montor J."/>
            <person name="Limon-Lason J."/>
            <person name="Soberon X."/>
            <person name="Laclette J.P."/>
        </authorList>
    </citation>
    <scope>NUCLEOTIDE SEQUENCE [LARGE SCALE GENOMIC DNA]</scope>
</reference>
<dbReference type="AlphaFoldDB" id="A0A068XW23"/>
<sequence>MKICSSRNSEPPTRPKADNTTAEAKQQFDSPSGITMWPYYDLARYEAHCVVKNAVRIADTICQAGFLPRDKSYCPVSPKIAKPWPLCEPKSHALDPPFHIKPTPGTDAFIYVPPKPFRERVLIPASTEVAKNPLSLSGGSNHPESTCPLCRLNNGNAIKSPHASNQA</sequence>
<keyword evidence="3" id="KW-1185">Reference proteome</keyword>
<dbReference type="OrthoDB" id="10275490at2759"/>
<feature type="compositionally biased region" description="Polar residues" evidence="1">
    <location>
        <begin position="1"/>
        <end position="11"/>
    </location>
</feature>
<evidence type="ECO:0000313" key="3">
    <source>
        <dbReference type="Proteomes" id="UP000017246"/>
    </source>
</evidence>
<dbReference type="OMA" id="PWPLCEP"/>
<feature type="region of interest" description="Disordered" evidence="1">
    <location>
        <begin position="1"/>
        <end position="27"/>
    </location>
</feature>
<organism evidence="2 3">
    <name type="scientific">Echinococcus multilocularis</name>
    <name type="common">Fox tapeworm</name>
    <dbReference type="NCBI Taxonomy" id="6211"/>
    <lineage>
        <taxon>Eukaryota</taxon>
        <taxon>Metazoa</taxon>
        <taxon>Spiralia</taxon>
        <taxon>Lophotrochozoa</taxon>
        <taxon>Platyhelminthes</taxon>
        <taxon>Cestoda</taxon>
        <taxon>Eucestoda</taxon>
        <taxon>Cyclophyllidea</taxon>
        <taxon>Taeniidae</taxon>
        <taxon>Echinococcus</taxon>
    </lineage>
</organism>
<protein>
    <submittedName>
        <fullName evidence="2">Uncharacterized protein</fullName>
    </submittedName>
</protein>
<dbReference type="EMBL" id="LN902849">
    <property type="protein sequence ID" value="CDS36399.1"/>
    <property type="molecule type" value="Genomic_DNA"/>
</dbReference>
<proteinExistence type="predicted"/>
<dbReference type="Proteomes" id="UP000017246">
    <property type="component" value="Unassembled WGS sequence"/>
</dbReference>
<gene>
    <name evidence="2" type="ORF">EmuJ_000349000</name>
</gene>